<evidence type="ECO:0000313" key="4">
    <source>
        <dbReference type="Proteomes" id="UP000601435"/>
    </source>
</evidence>
<proteinExistence type="predicted"/>
<name>A0A812QI30_9DINO</name>
<keyword evidence="4" id="KW-1185">Reference proteome</keyword>
<reference evidence="3" key="1">
    <citation type="submission" date="2021-02" db="EMBL/GenBank/DDBJ databases">
        <authorList>
            <person name="Dougan E. K."/>
            <person name="Rhodes N."/>
            <person name="Thang M."/>
            <person name="Chan C."/>
        </authorList>
    </citation>
    <scope>NUCLEOTIDE SEQUENCE</scope>
</reference>
<dbReference type="AlphaFoldDB" id="A0A812QI30"/>
<dbReference type="OrthoDB" id="445431at2759"/>
<evidence type="ECO:0000313" key="3">
    <source>
        <dbReference type="EMBL" id="CAE7375711.1"/>
    </source>
</evidence>
<accession>A0A812QI30</accession>
<feature type="coiled-coil region" evidence="1">
    <location>
        <begin position="304"/>
        <end position="336"/>
    </location>
</feature>
<feature type="compositionally biased region" description="Pro residues" evidence="2">
    <location>
        <begin position="624"/>
        <end position="661"/>
    </location>
</feature>
<gene>
    <name evidence="3" type="ORF">SNEC2469_LOCUS10132</name>
</gene>
<comment type="caution">
    <text evidence="3">The sequence shown here is derived from an EMBL/GenBank/DDBJ whole genome shotgun (WGS) entry which is preliminary data.</text>
</comment>
<dbReference type="EMBL" id="CAJNJA010016161">
    <property type="protein sequence ID" value="CAE7375711.1"/>
    <property type="molecule type" value="Genomic_DNA"/>
</dbReference>
<evidence type="ECO:0000256" key="1">
    <source>
        <dbReference type="SAM" id="Coils"/>
    </source>
</evidence>
<feature type="compositionally biased region" description="Acidic residues" evidence="2">
    <location>
        <begin position="343"/>
        <end position="359"/>
    </location>
</feature>
<keyword evidence="1" id="KW-0175">Coiled coil</keyword>
<organism evidence="3 4">
    <name type="scientific">Symbiodinium necroappetens</name>
    <dbReference type="NCBI Taxonomy" id="1628268"/>
    <lineage>
        <taxon>Eukaryota</taxon>
        <taxon>Sar</taxon>
        <taxon>Alveolata</taxon>
        <taxon>Dinophyceae</taxon>
        <taxon>Suessiales</taxon>
        <taxon>Symbiodiniaceae</taxon>
        <taxon>Symbiodinium</taxon>
    </lineage>
</organism>
<dbReference type="Proteomes" id="UP000601435">
    <property type="component" value="Unassembled WGS sequence"/>
</dbReference>
<protein>
    <submittedName>
        <fullName evidence="3">Uncharacterized protein</fullName>
    </submittedName>
</protein>
<evidence type="ECO:0000256" key="2">
    <source>
        <dbReference type="SAM" id="MobiDB-lite"/>
    </source>
</evidence>
<feature type="region of interest" description="Disordered" evidence="2">
    <location>
        <begin position="621"/>
        <end position="673"/>
    </location>
</feature>
<sequence>MMREDGKEVTESILKTQLCGPMVVKAAWHKAMLKQFGEVCRSSAAMARVISSLETRAGLMKVASCMTSNIPLHGVSEENIGIAECRVLFKEFQKVKTSGQPETTAEVDKQQPQQDQDTHDMVVELETLGADETMATSDKKAREDMLRQMDRLHRCAGPDALASLKKTVKSYVNVSTRTCFLLDAPTSRPKVATDFIDGIKDIVTANSLTSFSIAVPCAGRIDFMSVIQDKLAQTFPESQVFVTILTSGNSMQSQKKKTKFALLVHQCPPKHVPSVPTSIASMKGKARAWECLRMRCLSLSCPLRSEADKKAAQEALEKEKAKSEELRNMIALQRMELNRDDCAEPDDDHEAMSEEEDAGESVQVQCVQPDEGKRDFIIELFPFTRSMSFYKPLLEQALCVSAASGLTVILTTTAHPSSGVAAVLLGQECFVAMPSVNSHADLHGKKIAEDMLFNNARQSMAGSAGSLKRPLNNSLQLIDGGRVPEDCPWDLAELQPDSADTFAGVNILSGSLDVRVPLLLQKELNDNRLSLDFNDQLSLIVRTHNGSGVAKNSPLCLNYGLHFDLEAAKAQQAVETDDRVKRFRGALDAVLAKGSQASQGQTSNASEAVAVPAKTAATLAALPAPSPKPPTPTPATPPTATPAPAPPAPSQAAPAAPPPSQVTPQKMPDGENMPVTETVLATGVSTHNLTFSEMSFYPTVPEAMVKQERKRARQCC</sequence>
<feature type="region of interest" description="Disordered" evidence="2">
    <location>
        <begin position="342"/>
        <end position="364"/>
    </location>
</feature>